<dbReference type="EMBL" id="BMEM01000001">
    <property type="protein sequence ID" value="GGF43284.1"/>
    <property type="molecule type" value="Genomic_DNA"/>
</dbReference>
<feature type="compositionally biased region" description="Low complexity" evidence="1">
    <location>
        <begin position="39"/>
        <end position="59"/>
    </location>
</feature>
<organism evidence="2 3">
    <name type="scientific">Ornithinimicrobium tianjinense</name>
    <dbReference type="NCBI Taxonomy" id="1195761"/>
    <lineage>
        <taxon>Bacteria</taxon>
        <taxon>Bacillati</taxon>
        <taxon>Actinomycetota</taxon>
        <taxon>Actinomycetes</taxon>
        <taxon>Micrococcales</taxon>
        <taxon>Ornithinimicrobiaceae</taxon>
        <taxon>Ornithinimicrobium</taxon>
    </lineage>
</organism>
<evidence type="ECO:0000313" key="3">
    <source>
        <dbReference type="Proteomes" id="UP000605670"/>
    </source>
</evidence>
<reference evidence="2" key="2">
    <citation type="submission" date="2020-09" db="EMBL/GenBank/DDBJ databases">
        <authorList>
            <person name="Sun Q."/>
            <person name="Zhou Y."/>
        </authorList>
    </citation>
    <scope>NUCLEOTIDE SEQUENCE</scope>
    <source>
        <strain evidence="2">CGMCC 1.12160</strain>
    </source>
</reference>
<feature type="region of interest" description="Disordered" evidence="1">
    <location>
        <begin position="1"/>
        <end position="93"/>
    </location>
</feature>
<evidence type="ECO:0000256" key="1">
    <source>
        <dbReference type="SAM" id="MobiDB-lite"/>
    </source>
</evidence>
<sequence length="93" mass="9296">MSETTNTPDHDDAEGTYVGGGFGRPDDGGTAAPDELSTAEEMAAAQAAGDEEALTAAPAEVEEYVTAAGSEAPPSDVEGTSTEPAPGERNEPV</sequence>
<reference evidence="2" key="1">
    <citation type="journal article" date="2014" name="Int. J. Syst. Evol. Microbiol.">
        <title>Complete genome sequence of Corynebacterium casei LMG S-19264T (=DSM 44701T), isolated from a smear-ripened cheese.</title>
        <authorList>
            <consortium name="US DOE Joint Genome Institute (JGI-PGF)"/>
            <person name="Walter F."/>
            <person name="Albersmeier A."/>
            <person name="Kalinowski J."/>
            <person name="Ruckert C."/>
        </authorList>
    </citation>
    <scope>NUCLEOTIDE SEQUENCE</scope>
    <source>
        <strain evidence="2">CGMCC 1.12160</strain>
    </source>
</reference>
<gene>
    <name evidence="2" type="ORF">GCM10011366_08930</name>
</gene>
<proteinExistence type="predicted"/>
<evidence type="ECO:0000313" key="2">
    <source>
        <dbReference type="EMBL" id="GGF43284.1"/>
    </source>
</evidence>
<accession>A0A917F2C1</accession>
<name>A0A917F2C1_9MICO</name>
<dbReference type="Proteomes" id="UP000605670">
    <property type="component" value="Unassembled WGS sequence"/>
</dbReference>
<comment type="caution">
    <text evidence="2">The sequence shown here is derived from an EMBL/GenBank/DDBJ whole genome shotgun (WGS) entry which is preliminary data.</text>
</comment>
<dbReference type="AlphaFoldDB" id="A0A917F2C1"/>
<protein>
    <submittedName>
        <fullName evidence="2">Uncharacterized protein</fullName>
    </submittedName>
</protein>
<keyword evidence="3" id="KW-1185">Reference proteome</keyword>
<dbReference type="RefSeq" id="WP_229734885.1">
    <property type="nucleotide sequence ID" value="NZ_BAABKH010000005.1"/>
</dbReference>